<evidence type="ECO:0000313" key="7">
    <source>
        <dbReference type="EMBL" id="ABC81467.1"/>
    </source>
</evidence>
<dbReference type="STRING" id="290397.Adeh_1694"/>
<proteinExistence type="predicted"/>
<feature type="compositionally biased region" description="Low complexity" evidence="4">
    <location>
        <begin position="163"/>
        <end position="174"/>
    </location>
</feature>
<dbReference type="GO" id="GO:0030288">
    <property type="term" value="C:outer membrane-bounded periplasmic space"/>
    <property type="evidence" value="ECO:0007669"/>
    <property type="project" value="TreeGrafter"/>
</dbReference>
<dbReference type="CDD" id="cd02696">
    <property type="entry name" value="MurNAc-LAA"/>
    <property type="match status" value="1"/>
</dbReference>
<dbReference type="EMBL" id="CP000251">
    <property type="protein sequence ID" value="ABC81467.1"/>
    <property type="molecule type" value="Genomic_DNA"/>
</dbReference>
<dbReference type="GO" id="GO:0008745">
    <property type="term" value="F:N-acetylmuramoyl-L-alanine amidase activity"/>
    <property type="evidence" value="ECO:0007669"/>
    <property type="project" value="UniProtKB-EC"/>
</dbReference>
<dbReference type="EC" id="3.5.1.28" evidence="2"/>
<evidence type="ECO:0000256" key="4">
    <source>
        <dbReference type="SAM" id="MobiDB-lite"/>
    </source>
</evidence>
<dbReference type="Pfam" id="PF01520">
    <property type="entry name" value="Amidase_3"/>
    <property type="match status" value="1"/>
</dbReference>
<dbReference type="InterPro" id="IPR002508">
    <property type="entry name" value="MurNAc-LAA_cat"/>
</dbReference>
<evidence type="ECO:0000256" key="2">
    <source>
        <dbReference type="ARBA" id="ARBA00011901"/>
    </source>
</evidence>
<dbReference type="PANTHER" id="PTHR30404">
    <property type="entry name" value="N-ACETYLMURAMOYL-L-ALANINE AMIDASE"/>
    <property type="match status" value="1"/>
</dbReference>
<dbReference type="SMART" id="SM00646">
    <property type="entry name" value="Ami_3"/>
    <property type="match status" value="1"/>
</dbReference>
<dbReference type="PANTHER" id="PTHR30404:SF0">
    <property type="entry name" value="N-ACETYLMURAMOYL-L-ALANINE AMIDASE AMIC"/>
    <property type="match status" value="1"/>
</dbReference>
<dbReference type="SUPFAM" id="SSF53187">
    <property type="entry name" value="Zn-dependent exopeptidases"/>
    <property type="match status" value="1"/>
</dbReference>
<dbReference type="Pfam" id="PF11741">
    <property type="entry name" value="AMIN"/>
    <property type="match status" value="1"/>
</dbReference>
<evidence type="ECO:0000259" key="6">
    <source>
        <dbReference type="SMART" id="SM00646"/>
    </source>
</evidence>
<feature type="domain" description="MurNAc-LAA" evidence="6">
    <location>
        <begin position="443"/>
        <end position="595"/>
    </location>
</feature>
<feature type="compositionally biased region" description="Basic and acidic residues" evidence="4">
    <location>
        <begin position="153"/>
        <end position="162"/>
    </location>
</feature>
<keyword evidence="3 7" id="KW-0378">Hydrolase</keyword>
<accession>Q2III9</accession>
<feature type="signal peptide" evidence="5">
    <location>
        <begin position="1"/>
        <end position="19"/>
    </location>
</feature>
<dbReference type="InterPro" id="IPR050695">
    <property type="entry name" value="N-acetylmuramoyl_amidase_3"/>
</dbReference>
<dbReference type="HOGENOM" id="CLU_014322_11_0_7"/>
<name>Q2III9_ANADE</name>
<dbReference type="FunFam" id="3.40.630.40:FF:000005">
    <property type="entry name" value="N-acetylmuramoyl-L-alanine amidase (AmiA)"/>
    <property type="match status" value="1"/>
</dbReference>
<comment type="catalytic activity">
    <reaction evidence="1">
        <text>Hydrolyzes the link between N-acetylmuramoyl residues and L-amino acid residues in certain cell-wall glycopeptides.</text>
        <dbReference type="EC" id="3.5.1.28"/>
    </reaction>
</comment>
<dbReference type="OrthoDB" id="9806267at2"/>
<dbReference type="AlphaFoldDB" id="Q2III9"/>
<dbReference type="Gene3D" id="3.40.630.40">
    <property type="entry name" value="Zn-dependent exopeptidases"/>
    <property type="match status" value="1"/>
</dbReference>
<gene>
    <name evidence="7" type="ordered locus">Adeh_1694</name>
</gene>
<dbReference type="GO" id="GO:0009253">
    <property type="term" value="P:peptidoglycan catabolic process"/>
    <property type="evidence" value="ECO:0007669"/>
    <property type="project" value="InterPro"/>
</dbReference>
<feature type="compositionally biased region" description="Pro residues" evidence="4">
    <location>
        <begin position="175"/>
        <end position="188"/>
    </location>
</feature>
<dbReference type="Proteomes" id="UP000001935">
    <property type="component" value="Chromosome"/>
</dbReference>
<evidence type="ECO:0000256" key="1">
    <source>
        <dbReference type="ARBA" id="ARBA00001561"/>
    </source>
</evidence>
<sequence>MRRAAVLLAVLMLAAPVEAAPAARSRGRTPAAAKHDAPRRAAARARPATAAPKKPAVRAKARRLEDAKAAMSALMRDRSRRRYRHHWEKAIRGLEQAARGKDAPAALLEASRARYALYRWSAVESDRDEALRLAARATRLGSRDAPALAAAIRREAGDDRPARAAAPPRTAPKRAPAPAPAAPAAPEPDPAEADEEPAPEPALDAALADLRGEPARPMPLGESGGEGTATVSEVRTWSSGDYTRVAIYLSHWVGWHKLELAPEGDRPRRLALDLRPAHLDGKAVERAVAGDQVDRVRAAQNGPNTVRVVLDLPGDDKVQLFTLDDPPRLIVDVGTHAAIHQAIAGATRAPEPAQAPGPGSGPAAPAGKAGPSAGEGELGPIRRIVVDAGHGGHDPGAIGPTRVREKDVTLAIARRLARKLEAEGFQVVLTRRDDRFLALEERTALANTARGDLFVSVHANAHPRRVRAGVETYFLNVADDRYAARLAARENGIDAEDGPSEVARILSDLDAKASADSSRRLAQLVQREVCAGVRSRVGDVKDLGVKSALFYVLLGARMPAVLVETGFISNRAEERRLGSARYQDEVASGITRAVTQFARGDARVAAAR</sequence>
<keyword evidence="5" id="KW-0732">Signal</keyword>
<evidence type="ECO:0000256" key="3">
    <source>
        <dbReference type="ARBA" id="ARBA00022801"/>
    </source>
</evidence>
<feature type="compositionally biased region" description="Low complexity" evidence="4">
    <location>
        <begin position="349"/>
        <end position="375"/>
    </location>
</feature>
<feature type="compositionally biased region" description="Acidic residues" evidence="4">
    <location>
        <begin position="189"/>
        <end position="198"/>
    </location>
</feature>
<dbReference type="Gene3D" id="2.60.40.3500">
    <property type="match status" value="1"/>
</dbReference>
<feature type="chain" id="PRO_5004209706" description="N-acetylmuramoyl-L-alanine amidase" evidence="5">
    <location>
        <begin position="20"/>
        <end position="608"/>
    </location>
</feature>
<feature type="region of interest" description="Disordered" evidence="4">
    <location>
        <begin position="153"/>
        <end position="199"/>
    </location>
</feature>
<organism evidence="7 8">
    <name type="scientific">Anaeromyxobacter dehalogenans (strain 2CP-C)</name>
    <dbReference type="NCBI Taxonomy" id="290397"/>
    <lineage>
        <taxon>Bacteria</taxon>
        <taxon>Pseudomonadati</taxon>
        <taxon>Myxococcota</taxon>
        <taxon>Myxococcia</taxon>
        <taxon>Myxococcales</taxon>
        <taxon>Cystobacterineae</taxon>
        <taxon>Anaeromyxobacteraceae</taxon>
        <taxon>Anaeromyxobacter</taxon>
    </lineage>
</organism>
<dbReference type="RefSeq" id="WP_011420750.1">
    <property type="nucleotide sequence ID" value="NC_007760.1"/>
</dbReference>
<dbReference type="KEGG" id="ade:Adeh_1694"/>
<evidence type="ECO:0000256" key="5">
    <source>
        <dbReference type="SAM" id="SignalP"/>
    </source>
</evidence>
<protein>
    <recommendedName>
        <fullName evidence="2">N-acetylmuramoyl-L-alanine amidase</fullName>
        <ecNumber evidence="2">3.5.1.28</ecNumber>
    </recommendedName>
</protein>
<reference evidence="7 8" key="1">
    <citation type="submission" date="2006-01" db="EMBL/GenBank/DDBJ databases">
        <title>Complete sequence of Anaeromyxobacter dehalogenans 2CP-C.</title>
        <authorList>
            <consortium name="US DOE Joint Genome Institute"/>
            <person name="Copeland A."/>
            <person name="Lucas S."/>
            <person name="Lapidus A."/>
            <person name="Barry K."/>
            <person name="Detter J.C."/>
            <person name="Glavina T."/>
            <person name="Hammon N."/>
            <person name="Israni S."/>
            <person name="Pitluck S."/>
            <person name="Brettin T."/>
            <person name="Bruce D."/>
            <person name="Han C."/>
            <person name="Tapia R."/>
            <person name="Gilna P."/>
            <person name="Kiss H."/>
            <person name="Schmutz J."/>
            <person name="Larimer F."/>
            <person name="Land M."/>
            <person name="Kyrpides N."/>
            <person name="Anderson I."/>
            <person name="Sanford R.A."/>
            <person name="Ritalahti K.M."/>
            <person name="Thomas H.S."/>
            <person name="Kirby J.R."/>
            <person name="Zhulin I.B."/>
            <person name="Loeffler F.E."/>
            <person name="Richardson P."/>
        </authorList>
    </citation>
    <scope>NUCLEOTIDE SEQUENCE [LARGE SCALE GENOMIC DNA]</scope>
    <source>
        <strain evidence="7 8">2CP-C</strain>
    </source>
</reference>
<feature type="region of interest" description="Disordered" evidence="4">
    <location>
        <begin position="347"/>
        <end position="377"/>
    </location>
</feature>
<feature type="compositionally biased region" description="Low complexity" evidence="4">
    <location>
        <begin position="44"/>
        <end position="54"/>
    </location>
</feature>
<feature type="region of interest" description="Disordered" evidence="4">
    <location>
        <begin position="21"/>
        <end position="56"/>
    </location>
</feature>
<evidence type="ECO:0000313" key="8">
    <source>
        <dbReference type="Proteomes" id="UP000001935"/>
    </source>
</evidence>
<dbReference type="InterPro" id="IPR021731">
    <property type="entry name" value="AMIN_dom"/>
</dbReference>
<dbReference type="eggNOG" id="COG0860">
    <property type="taxonomic scope" value="Bacteria"/>
</dbReference>